<accession>A0A7X3D1M3</accession>
<keyword evidence="3" id="KW-1185">Reference proteome</keyword>
<dbReference type="AlphaFoldDB" id="A0A7X3D1M3"/>
<evidence type="ECO:0000313" key="2">
    <source>
        <dbReference type="EMBL" id="MUH35601.1"/>
    </source>
</evidence>
<dbReference type="EMBL" id="RCNR01000009">
    <property type="protein sequence ID" value="MUH35601.1"/>
    <property type="molecule type" value="Genomic_DNA"/>
</dbReference>
<protein>
    <recommendedName>
        <fullName evidence="1">Alpha-L-glutamate ligase-related protein ATP-grasp domain-containing protein</fullName>
    </recommendedName>
</protein>
<comment type="caution">
    <text evidence="2">The sequence shown here is derived from an EMBL/GenBank/DDBJ whole genome shotgun (WGS) entry which is preliminary data.</text>
</comment>
<sequence length="353" mass="40808">MLNPEKFKSYLKQSSNSLLDRRYHYLQNNLANKALKEIEKDRGILDTKLKKTANAYAIETLGWKGYSPWLYVYSAIKGSFKEGWIPDNYYGKVVIPTIQGDYGKISFLKPLCNRILKEEVSPEIASFINGFWFDKNLKPIARQLLKKLIFSNNEKIVCKLDQSYQGRGVFLLKQNTFDLDLLEKKGNCVLQKYIEQHPFFNEFMSHSVATIRLTTVVDNENRISLRAGYVRFGRANETHVQSSNHIRVPLGLRNGTFYAEGYLPDWKTSTVHPDSGVSFSHKTIPQYNECVQLAIKLHGQLPMVRSIGWDFTIDKENRPVLMEWNGYSNDIKFSEATQGPCFKDLNWHLLNKS</sequence>
<dbReference type="OrthoDB" id="6315394at2"/>
<dbReference type="SUPFAM" id="SSF56059">
    <property type="entry name" value="Glutathione synthetase ATP-binding domain-like"/>
    <property type="match status" value="1"/>
</dbReference>
<feature type="domain" description="Alpha-L-glutamate ligase-related protein ATP-grasp" evidence="1">
    <location>
        <begin position="184"/>
        <end position="333"/>
    </location>
</feature>
<evidence type="ECO:0000313" key="3">
    <source>
        <dbReference type="Proteomes" id="UP000540519"/>
    </source>
</evidence>
<proteinExistence type="predicted"/>
<dbReference type="Pfam" id="PF14397">
    <property type="entry name" value="ATPgrasp_ST"/>
    <property type="match status" value="1"/>
</dbReference>
<gene>
    <name evidence="2" type="ORF">D9O36_07100</name>
</gene>
<dbReference type="RefSeq" id="WP_155599390.1">
    <property type="nucleotide sequence ID" value="NZ_RCNR01000009.1"/>
</dbReference>
<organism evidence="2 3">
    <name type="scientific">Zobellia amurskyensis</name>
    <dbReference type="NCBI Taxonomy" id="248905"/>
    <lineage>
        <taxon>Bacteria</taxon>
        <taxon>Pseudomonadati</taxon>
        <taxon>Bacteroidota</taxon>
        <taxon>Flavobacteriia</taxon>
        <taxon>Flavobacteriales</taxon>
        <taxon>Flavobacteriaceae</taxon>
        <taxon>Zobellia</taxon>
    </lineage>
</organism>
<dbReference type="InterPro" id="IPR039523">
    <property type="entry name" value="RimK-rel_E_lig_ATP-grasp"/>
</dbReference>
<dbReference type="Proteomes" id="UP000540519">
    <property type="component" value="Unassembled WGS sequence"/>
</dbReference>
<evidence type="ECO:0000259" key="1">
    <source>
        <dbReference type="Pfam" id="PF14397"/>
    </source>
</evidence>
<name>A0A7X3D1M3_9FLAO</name>
<reference evidence="2 3" key="1">
    <citation type="journal article" date="2019" name="Mar. Drugs">
        <title>Comparative Genomics and CAZyme Genome Repertoires of Marine Zobellia amurskyensis KMM 3526(T) and Zobellia laminariae KMM 3676(T).</title>
        <authorList>
            <person name="Chernysheva N."/>
            <person name="Bystritskaya E."/>
            <person name="Stenkova A."/>
            <person name="Golovkin I."/>
            <person name="Nedashkovskaya O."/>
            <person name="Isaeva M."/>
        </authorList>
    </citation>
    <scope>NUCLEOTIDE SEQUENCE [LARGE SCALE GENOMIC DNA]</scope>
    <source>
        <strain evidence="2 3">KMM 3526</strain>
    </source>
</reference>